<name>A0A0R3R3X8_9BILA</name>
<sequence length="117" mass="12825">MTSEKHIEGLEGWFQPWNDHDLTARPLLKVGGTYTIYTGRLTEGEVATLGRLLLELPGARPGSMGFFTDSSGDPCLEASFEPSGITIEGQASPEQWTAWDIAFRTAVEKAKLPRFPA</sequence>
<accession>A0A0R3R3X8</accession>
<evidence type="ECO:0000313" key="1">
    <source>
        <dbReference type="EMBL" id="VDO43586.1"/>
    </source>
</evidence>
<keyword evidence="2" id="KW-1185">Reference proteome</keyword>
<evidence type="ECO:0000313" key="3">
    <source>
        <dbReference type="WBParaSite" id="BTMF_0001471801-mRNA-1"/>
    </source>
</evidence>
<proteinExistence type="predicted"/>
<gene>
    <name evidence="1" type="ORF">BTMF_LOCUS12714</name>
</gene>
<dbReference type="WBParaSite" id="BTMF_0001471801-mRNA-1">
    <property type="protein sequence ID" value="BTMF_0001471801-mRNA-1"/>
    <property type="gene ID" value="BTMF_0001471801"/>
</dbReference>
<protein>
    <submittedName>
        <fullName evidence="3">PH domain-containing protein</fullName>
    </submittedName>
</protein>
<reference evidence="1 2" key="2">
    <citation type="submission" date="2018-11" db="EMBL/GenBank/DDBJ databases">
        <authorList>
            <consortium name="Pathogen Informatics"/>
        </authorList>
    </citation>
    <scope>NUCLEOTIDE SEQUENCE [LARGE SCALE GENOMIC DNA]</scope>
</reference>
<dbReference type="AlphaFoldDB" id="A0A0R3R3X8"/>
<evidence type="ECO:0000313" key="2">
    <source>
        <dbReference type="Proteomes" id="UP000280834"/>
    </source>
</evidence>
<dbReference type="EMBL" id="UZAG01019407">
    <property type="protein sequence ID" value="VDO43586.1"/>
    <property type="molecule type" value="Genomic_DNA"/>
</dbReference>
<organism evidence="3">
    <name type="scientific">Brugia timori</name>
    <dbReference type="NCBI Taxonomy" id="42155"/>
    <lineage>
        <taxon>Eukaryota</taxon>
        <taxon>Metazoa</taxon>
        <taxon>Ecdysozoa</taxon>
        <taxon>Nematoda</taxon>
        <taxon>Chromadorea</taxon>
        <taxon>Rhabditida</taxon>
        <taxon>Spirurina</taxon>
        <taxon>Spiruromorpha</taxon>
        <taxon>Filarioidea</taxon>
        <taxon>Onchocercidae</taxon>
        <taxon>Brugia</taxon>
    </lineage>
</organism>
<reference evidence="3" key="1">
    <citation type="submission" date="2017-02" db="UniProtKB">
        <authorList>
            <consortium name="WormBaseParasite"/>
        </authorList>
    </citation>
    <scope>IDENTIFICATION</scope>
</reference>
<dbReference type="Proteomes" id="UP000280834">
    <property type="component" value="Unassembled WGS sequence"/>
</dbReference>